<dbReference type="PANTHER" id="PTHR47151">
    <property type="entry name" value="LEU/ILE/VAL-BINDING ABC TRANSPORTER SUBUNIT"/>
    <property type="match status" value="1"/>
</dbReference>
<evidence type="ECO:0000256" key="1">
    <source>
        <dbReference type="ARBA" id="ARBA00010062"/>
    </source>
</evidence>
<dbReference type="RefSeq" id="WP_115536687.1">
    <property type="nucleotide sequence ID" value="NZ_QRGA01000017.1"/>
</dbReference>
<keyword evidence="7" id="KW-1185">Reference proteome</keyword>
<evidence type="ECO:0000256" key="2">
    <source>
        <dbReference type="ARBA" id="ARBA00022448"/>
    </source>
</evidence>
<organism evidence="6 7">
    <name type="scientific">Trinickia dinghuensis</name>
    <dbReference type="NCBI Taxonomy" id="2291023"/>
    <lineage>
        <taxon>Bacteria</taxon>
        <taxon>Pseudomonadati</taxon>
        <taxon>Pseudomonadota</taxon>
        <taxon>Betaproteobacteria</taxon>
        <taxon>Burkholderiales</taxon>
        <taxon>Burkholderiaceae</taxon>
        <taxon>Trinickia</taxon>
    </lineage>
</organism>
<dbReference type="InterPro" id="IPR028081">
    <property type="entry name" value="Leu-bd"/>
</dbReference>
<evidence type="ECO:0000313" key="7">
    <source>
        <dbReference type="Proteomes" id="UP000256838"/>
    </source>
</evidence>
<sequence length="360" mass="37854">MVANVYADDTVKIGVAEPLTGPLAPQGKDVENGAKLAVDHLNAAGIKIKGTPVHFEIVAEDDMADPKTAVTIAQKLVDEGVVGVVGHLTSGTSIPASKVYAQADIPQISPSATNPVLTRQGFATAFRVIGDDAYVGGVLAQYMAKTAGYKRVAVIDDRSAYGQGLADIVVEDLKKAGVDVVDREYVTPSTIDFRGVLTSVKGKNPQAVFYGGVDAQAGPLRKQMTDLAMKTPLIGSAIETDNFIKLAGPAAEGTVSAESGQPLETMPGGKKFASEFEKKYGPVVLYAPYGYDAVMALAHAMELANSTSPKDIVPALKKVDFQDVTGTIAFDQKGDLRTSNVTLYQAKGGKFVPLQTVHLK</sequence>
<feature type="domain" description="Leucine-binding protein" evidence="5">
    <location>
        <begin position="10"/>
        <end position="350"/>
    </location>
</feature>
<keyword evidence="3" id="KW-0732">Signal</keyword>
<keyword evidence="4" id="KW-0029">Amino-acid transport</keyword>
<evidence type="ECO:0000256" key="4">
    <source>
        <dbReference type="ARBA" id="ARBA00022970"/>
    </source>
</evidence>
<dbReference type="PANTHER" id="PTHR47151:SF2">
    <property type="entry name" value="AMINO ACID BINDING PROTEIN"/>
    <property type="match status" value="1"/>
</dbReference>
<dbReference type="InterPro" id="IPR000709">
    <property type="entry name" value="Leu_Ile_Val-bd"/>
</dbReference>
<reference evidence="6 7" key="1">
    <citation type="submission" date="2018-08" db="EMBL/GenBank/DDBJ databases">
        <title>Paraburkholderia sp. DHOM06 isolated from forest soil.</title>
        <authorList>
            <person name="Gao Z.-H."/>
            <person name="Qiu L.-H."/>
        </authorList>
    </citation>
    <scope>NUCLEOTIDE SEQUENCE [LARGE SCALE GENOMIC DNA]</scope>
    <source>
        <strain evidence="6 7">DHOM06</strain>
    </source>
</reference>
<dbReference type="PRINTS" id="PR00337">
    <property type="entry name" value="LEUILEVALBP"/>
</dbReference>
<gene>
    <name evidence="6" type="ORF">DWV00_26290</name>
</gene>
<comment type="caution">
    <text evidence="6">The sequence shown here is derived from an EMBL/GenBank/DDBJ whole genome shotgun (WGS) entry which is preliminary data.</text>
</comment>
<dbReference type="OrthoDB" id="9772589at2"/>
<dbReference type="AlphaFoldDB" id="A0A3D8JU48"/>
<accession>A0A3D8JU48</accession>
<dbReference type="Pfam" id="PF13458">
    <property type="entry name" value="Peripla_BP_6"/>
    <property type="match status" value="1"/>
</dbReference>
<dbReference type="Proteomes" id="UP000256838">
    <property type="component" value="Unassembled WGS sequence"/>
</dbReference>
<dbReference type="GO" id="GO:0006865">
    <property type="term" value="P:amino acid transport"/>
    <property type="evidence" value="ECO:0007669"/>
    <property type="project" value="UniProtKB-KW"/>
</dbReference>
<dbReference type="Gene3D" id="3.40.50.2300">
    <property type="match status" value="2"/>
</dbReference>
<name>A0A3D8JU48_9BURK</name>
<dbReference type="CDD" id="cd06342">
    <property type="entry name" value="PBP1_ABC_LIVBP-like"/>
    <property type="match status" value="1"/>
</dbReference>
<evidence type="ECO:0000256" key="3">
    <source>
        <dbReference type="ARBA" id="ARBA00022729"/>
    </source>
</evidence>
<comment type="similarity">
    <text evidence="1">Belongs to the leucine-binding protein family.</text>
</comment>
<keyword evidence="2" id="KW-0813">Transport</keyword>
<proteinExistence type="inferred from homology"/>
<protein>
    <submittedName>
        <fullName evidence="6">Branched-chain amino acid ABC transporter substrate-binding protein</fullName>
    </submittedName>
</protein>
<evidence type="ECO:0000259" key="5">
    <source>
        <dbReference type="Pfam" id="PF13458"/>
    </source>
</evidence>
<dbReference type="InterPro" id="IPR028082">
    <property type="entry name" value="Peripla_BP_I"/>
</dbReference>
<dbReference type="EMBL" id="QRGA01000017">
    <property type="protein sequence ID" value="RDU95911.1"/>
    <property type="molecule type" value="Genomic_DNA"/>
</dbReference>
<dbReference type="SUPFAM" id="SSF53822">
    <property type="entry name" value="Periplasmic binding protein-like I"/>
    <property type="match status" value="1"/>
</dbReference>
<evidence type="ECO:0000313" key="6">
    <source>
        <dbReference type="EMBL" id="RDU95911.1"/>
    </source>
</evidence>